<dbReference type="AlphaFoldDB" id="A0A0D0D5Q5"/>
<dbReference type="Proteomes" id="UP000054538">
    <property type="component" value="Unassembled WGS sequence"/>
</dbReference>
<keyword evidence="2" id="KW-1185">Reference proteome</keyword>
<gene>
    <name evidence="1" type="ORF">PAXRUDRAFT_835689</name>
</gene>
<evidence type="ECO:0000313" key="1">
    <source>
        <dbReference type="EMBL" id="KIK75399.1"/>
    </source>
</evidence>
<organism evidence="1 2">
    <name type="scientific">Paxillus rubicundulus Ve08.2h10</name>
    <dbReference type="NCBI Taxonomy" id="930991"/>
    <lineage>
        <taxon>Eukaryota</taxon>
        <taxon>Fungi</taxon>
        <taxon>Dikarya</taxon>
        <taxon>Basidiomycota</taxon>
        <taxon>Agaricomycotina</taxon>
        <taxon>Agaricomycetes</taxon>
        <taxon>Agaricomycetidae</taxon>
        <taxon>Boletales</taxon>
        <taxon>Paxilineae</taxon>
        <taxon>Paxillaceae</taxon>
        <taxon>Paxillus</taxon>
    </lineage>
</organism>
<dbReference type="OrthoDB" id="2694406at2759"/>
<evidence type="ECO:0000313" key="2">
    <source>
        <dbReference type="Proteomes" id="UP000054538"/>
    </source>
</evidence>
<protein>
    <submittedName>
        <fullName evidence="1">Uncharacterized protein</fullName>
    </submittedName>
</protein>
<name>A0A0D0D5Q5_9AGAM</name>
<reference evidence="1 2" key="1">
    <citation type="submission" date="2014-04" db="EMBL/GenBank/DDBJ databases">
        <authorList>
            <consortium name="DOE Joint Genome Institute"/>
            <person name="Kuo A."/>
            <person name="Kohler A."/>
            <person name="Jargeat P."/>
            <person name="Nagy L.G."/>
            <person name="Floudas D."/>
            <person name="Copeland A."/>
            <person name="Barry K.W."/>
            <person name="Cichocki N."/>
            <person name="Veneault-Fourrey C."/>
            <person name="LaButti K."/>
            <person name="Lindquist E.A."/>
            <person name="Lipzen A."/>
            <person name="Lundell T."/>
            <person name="Morin E."/>
            <person name="Murat C."/>
            <person name="Sun H."/>
            <person name="Tunlid A."/>
            <person name="Henrissat B."/>
            <person name="Grigoriev I.V."/>
            <person name="Hibbett D.S."/>
            <person name="Martin F."/>
            <person name="Nordberg H.P."/>
            <person name="Cantor M.N."/>
            <person name="Hua S.X."/>
        </authorList>
    </citation>
    <scope>NUCLEOTIDE SEQUENCE [LARGE SCALE GENOMIC DNA]</scope>
    <source>
        <strain evidence="1 2">Ve08.2h10</strain>
    </source>
</reference>
<dbReference type="InParanoid" id="A0A0D0D5Q5"/>
<dbReference type="EMBL" id="KN828137">
    <property type="protein sequence ID" value="KIK75399.1"/>
    <property type="molecule type" value="Genomic_DNA"/>
</dbReference>
<accession>A0A0D0D5Q5</accession>
<sequence length="104" mass="10793">MASLSAYTLVGVHADDSSTPCATCASDVDDRSLATQCIIVQPDGTAFTYCTYAAEDDPDTPDVECDYDGSGNLMYTSDPNAGCPTPLTVETNDSCVACGSQESD</sequence>
<dbReference type="HOGENOM" id="CLU_150821_1_0_1"/>
<proteinExistence type="predicted"/>
<reference evidence="2" key="2">
    <citation type="submission" date="2015-01" db="EMBL/GenBank/DDBJ databases">
        <title>Evolutionary Origins and Diversification of the Mycorrhizal Mutualists.</title>
        <authorList>
            <consortium name="DOE Joint Genome Institute"/>
            <consortium name="Mycorrhizal Genomics Consortium"/>
            <person name="Kohler A."/>
            <person name="Kuo A."/>
            <person name="Nagy L.G."/>
            <person name="Floudas D."/>
            <person name="Copeland A."/>
            <person name="Barry K.W."/>
            <person name="Cichocki N."/>
            <person name="Veneault-Fourrey C."/>
            <person name="LaButti K."/>
            <person name="Lindquist E.A."/>
            <person name="Lipzen A."/>
            <person name="Lundell T."/>
            <person name="Morin E."/>
            <person name="Murat C."/>
            <person name="Riley R."/>
            <person name="Ohm R."/>
            <person name="Sun H."/>
            <person name="Tunlid A."/>
            <person name="Henrissat B."/>
            <person name="Grigoriev I.V."/>
            <person name="Hibbett D.S."/>
            <person name="Martin F."/>
        </authorList>
    </citation>
    <scope>NUCLEOTIDE SEQUENCE [LARGE SCALE GENOMIC DNA]</scope>
    <source>
        <strain evidence="2">Ve08.2h10</strain>
    </source>
</reference>